<dbReference type="PROSITE" id="PS00584">
    <property type="entry name" value="PFKB_KINASES_2"/>
    <property type="match status" value="1"/>
</dbReference>
<dbReference type="EMBL" id="QMPZ01000034">
    <property type="protein sequence ID" value="RLE09679.1"/>
    <property type="molecule type" value="Genomic_DNA"/>
</dbReference>
<dbReference type="CDD" id="cd01166">
    <property type="entry name" value="KdgK"/>
    <property type="match status" value="1"/>
</dbReference>
<gene>
    <name evidence="4" type="ORF">DRJ00_03560</name>
</gene>
<dbReference type="InterPro" id="IPR029056">
    <property type="entry name" value="Ribokinase-like"/>
</dbReference>
<evidence type="ECO:0000313" key="5">
    <source>
        <dbReference type="Proteomes" id="UP000279422"/>
    </source>
</evidence>
<accession>A0A497E4H5</accession>
<dbReference type="Proteomes" id="UP000279422">
    <property type="component" value="Unassembled WGS sequence"/>
</dbReference>
<name>A0A497E4H5_UNCAE</name>
<dbReference type="InterPro" id="IPR011611">
    <property type="entry name" value="PfkB_dom"/>
</dbReference>
<dbReference type="GO" id="GO:0005829">
    <property type="term" value="C:cytosol"/>
    <property type="evidence" value="ECO:0007669"/>
    <property type="project" value="TreeGrafter"/>
</dbReference>
<feature type="domain" description="Carbohydrate kinase PfkB" evidence="3">
    <location>
        <begin position="2"/>
        <end position="296"/>
    </location>
</feature>
<dbReference type="AlphaFoldDB" id="A0A497E4H5"/>
<dbReference type="Pfam" id="PF00294">
    <property type="entry name" value="PfkB"/>
    <property type="match status" value="1"/>
</dbReference>
<dbReference type="PANTHER" id="PTHR10584">
    <property type="entry name" value="SUGAR KINASE"/>
    <property type="match status" value="1"/>
</dbReference>
<sequence length="319" mass="34966">MDVVCLGIIVADVMGKTVERMPEPGKLEIFEQMELHPGGCAVNTAIGLHKLGIKARVMGKVGKDVFAEFILEKLKGCGVDTSGIKYAGKKSTSFTFAAINKRGERAFFHYTGANEELRFEDVDFGLIEGCKIFHVAGFYLMPQFDGEPVARVLQEAKKYGVTITLDTAWNSKVKNWQELIEPSLPYVDVILPAIEEARMFSKREKPADIASYLLSRGVKIVAIKMGGQGCYVKDGEQEFYLPAYPIEAVDTSGAGDAFVAGFLTGMIKGWSLRRTAEFANAVGALCVQDIGCTAGIKSLKETLSFMKKYSVDPKIERLS</sequence>
<dbReference type="PANTHER" id="PTHR10584:SF166">
    <property type="entry name" value="RIBOKINASE"/>
    <property type="match status" value="1"/>
</dbReference>
<evidence type="ECO:0000256" key="1">
    <source>
        <dbReference type="ARBA" id="ARBA00022679"/>
    </source>
</evidence>
<dbReference type="PROSITE" id="PS00583">
    <property type="entry name" value="PFKB_KINASES_1"/>
    <property type="match status" value="1"/>
</dbReference>
<comment type="caution">
    <text evidence="4">The sequence shown here is derived from an EMBL/GenBank/DDBJ whole genome shotgun (WGS) entry which is preliminary data.</text>
</comment>
<organism evidence="4 5">
    <name type="scientific">Aerophobetes bacterium</name>
    <dbReference type="NCBI Taxonomy" id="2030807"/>
    <lineage>
        <taxon>Bacteria</taxon>
        <taxon>Candidatus Aerophobota</taxon>
    </lineage>
</organism>
<evidence type="ECO:0000313" key="4">
    <source>
        <dbReference type="EMBL" id="RLE09679.1"/>
    </source>
</evidence>
<dbReference type="SUPFAM" id="SSF53613">
    <property type="entry name" value="Ribokinase-like"/>
    <property type="match status" value="1"/>
</dbReference>
<reference evidence="4 5" key="1">
    <citation type="submission" date="2018-06" db="EMBL/GenBank/DDBJ databases">
        <title>Extensive metabolic versatility and redundancy in microbially diverse, dynamic hydrothermal sediments.</title>
        <authorList>
            <person name="Dombrowski N."/>
            <person name="Teske A."/>
            <person name="Baker B.J."/>
        </authorList>
    </citation>
    <scope>NUCLEOTIDE SEQUENCE [LARGE SCALE GENOMIC DNA]</scope>
    <source>
        <strain evidence="4">B47_G16</strain>
    </source>
</reference>
<evidence type="ECO:0000256" key="2">
    <source>
        <dbReference type="ARBA" id="ARBA00022777"/>
    </source>
</evidence>
<proteinExistence type="predicted"/>
<protein>
    <submittedName>
        <fullName evidence="4">Carbohydrate kinase</fullName>
    </submittedName>
</protein>
<keyword evidence="2 4" id="KW-0418">Kinase</keyword>
<dbReference type="Gene3D" id="3.40.1190.20">
    <property type="match status" value="1"/>
</dbReference>
<evidence type="ECO:0000259" key="3">
    <source>
        <dbReference type="Pfam" id="PF00294"/>
    </source>
</evidence>
<keyword evidence="1" id="KW-0808">Transferase</keyword>
<dbReference type="InterPro" id="IPR002173">
    <property type="entry name" value="Carboh/pur_kinase_PfkB_CS"/>
</dbReference>
<dbReference type="GO" id="GO:0016301">
    <property type="term" value="F:kinase activity"/>
    <property type="evidence" value="ECO:0007669"/>
    <property type="project" value="UniProtKB-KW"/>
</dbReference>